<accession>A0A108T749</accession>
<dbReference type="SUPFAM" id="SSF51604">
    <property type="entry name" value="Enolase C-terminal domain-like"/>
    <property type="match status" value="1"/>
</dbReference>
<dbReference type="SUPFAM" id="SSF54826">
    <property type="entry name" value="Enolase N-terminal domain-like"/>
    <property type="match status" value="1"/>
</dbReference>
<dbReference type="InterPro" id="IPR029065">
    <property type="entry name" value="Enolase_C-like"/>
</dbReference>
<dbReference type="SMART" id="SM00922">
    <property type="entry name" value="MR_MLE"/>
    <property type="match status" value="1"/>
</dbReference>
<gene>
    <name evidence="9" type="primary">ykfB_1</name>
    <name evidence="9" type="ORF">AA415_02105</name>
</gene>
<dbReference type="Pfam" id="PF02746">
    <property type="entry name" value="MR_MLE_N"/>
    <property type="match status" value="1"/>
</dbReference>
<evidence type="ECO:0000256" key="2">
    <source>
        <dbReference type="ARBA" id="ARBA00022723"/>
    </source>
</evidence>
<keyword evidence="10" id="KW-1185">Reference proteome</keyword>
<dbReference type="SFLD" id="SFLDS00001">
    <property type="entry name" value="Enolase"/>
    <property type="match status" value="1"/>
</dbReference>
<dbReference type="EC" id="5.1.1.-" evidence="7"/>
<keyword evidence="2 6" id="KW-0479">Metal-binding</keyword>
<evidence type="ECO:0000256" key="1">
    <source>
        <dbReference type="ARBA" id="ARBA00008031"/>
    </source>
</evidence>
<feature type="binding site" evidence="6">
    <location>
        <position position="236"/>
    </location>
    <ligand>
        <name>Mg(2+)</name>
        <dbReference type="ChEBI" id="CHEBI:18420"/>
    </ligand>
</feature>
<comment type="similarity">
    <text evidence="1 7">Belongs to the mandelate racemase/muconate lactonizing enzyme family.</text>
</comment>
<keyword evidence="4 7" id="KW-0413">Isomerase</keyword>
<evidence type="ECO:0000256" key="7">
    <source>
        <dbReference type="RuleBase" id="RU366006"/>
    </source>
</evidence>
<sequence>MNTINDMQNRRDFLKTAAFAALGSGVAINSVLAGEGAAPALFNINKSGVTPKMKLRFFPYELRLRHVFTVAAYSRTTTPDVQVEIEYDGIIGYGEASMPPYLQHELGTMDSVLAFLKKVQDVIGQFSDPFRLEDILSYIDSLSAGDSAAKTAVDIALHDLVGKLLQAPWYKIWGLDKEKAPSTTFTIGIDTPDVVREKTKECAGQFNILKVKLGRDNDKEMIETIRSVTDLPIAIDANQGWKDKHYALDMIHWLKEKDIVMIEQPMPKEQLDDIAWVTGQSPLPVFADESVQRLKDIVGLKDAFTGINIKLMKCTGMREAWKMVTLARALGMKVMVGCMTETSCAISAAAQFSPAVDFADLDGSLLIANDRFKGMEVVKGKITLPDLPGIGVVKI</sequence>
<feature type="active site" description="Proton acceptor; specific for (R)-substrate epimerization" evidence="5">
    <location>
        <position position="212"/>
    </location>
</feature>
<dbReference type="GO" id="GO:0000287">
    <property type="term" value="F:magnesium ion binding"/>
    <property type="evidence" value="ECO:0007669"/>
    <property type="project" value="UniProtKB-ARBA"/>
</dbReference>
<dbReference type="Gene3D" id="3.30.390.10">
    <property type="entry name" value="Enolase-like, N-terminal domain"/>
    <property type="match status" value="1"/>
</dbReference>
<dbReference type="STRING" id="46506.AA415_02105"/>
<evidence type="ECO:0000313" key="9">
    <source>
        <dbReference type="EMBL" id="KWR54571.1"/>
    </source>
</evidence>
<dbReference type="InterPro" id="IPR013341">
    <property type="entry name" value="Mandelate_racemase_N_dom"/>
</dbReference>
<comment type="cofactor">
    <cofactor evidence="6 7">
        <name>Mg(2+)</name>
        <dbReference type="ChEBI" id="CHEBI:18420"/>
    </cofactor>
    <text evidence="6 7">Binds 1 Mg(2+) ion per subunit.</text>
</comment>
<dbReference type="EMBL" id="LRGC01000008">
    <property type="protein sequence ID" value="KWR54571.1"/>
    <property type="molecule type" value="Genomic_DNA"/>
</dbReference>
<evidence type="ECO:0000256" key="4">
    <source>
        <dbReference type="ARBA" id="ARBA00023235"/>
    </source>
</evidence>
<dbReference type="AlphaFoldDB" id="A0A108T749"/>
<reference evidence="9 10" key="1">
    <citation type="journal article" date="2016" name="BMC Genomics">
        <title>Type VI secretion systems of human gut Bacteroidales segregate into three genetic architectures, two of which are contained on mobile genetic elements.</title>
        <authorList>
            <person name="Coyne M.J."/>
            <person name="Roelofs K.G."/>
            <person name="Comstock L.E."/>
        </authorList>
    </citation>
    <scope>NUCLEOTIDE SEQUENCE [LARGE SCALE GENOMIC DNA]</scope>
    <source>
        <strain evidence="9 10">CL09T03C01</strain>
    </source>
</reference>
<dbReference type="PATRIC" id="fig|46506.5.peg.2252"/>
<evidence type="ECO:0000256" key="5">
    <source>
        <dbReference type="PIRSR" id="PIRSR634603-1"/>
    </source>
</evidence>
<dbReference type="Proteomes" id="UP000056419">
    <property type="component" value="Unassembled WGS sequence"/>
</dbReference>
<evidence type="ECO:0000256" key="6">
    <source>
        <dbReference type="PIRSR" id="PIRSR634603-3"/>
    </source>
</evidence>
<dbReference type="Pfam" id="PF13378">
    <property type="entry name" value="MR_MLE_C"/>
    <property type="match status" value="1"/>
</dbReference>
<dbReference type="Gene3D" id="3.20.20.120">
    <property type="entry name" value="Enolase-like C-terminal domain"/>
    <property type="match status" value="1"/>
</dbReference>
<organism evidence="9 10">
    <name type="scientific">Bacteroides stercoris</name>
    <dbReference type="NCBI Taxonomy" id="46506"/>
    <lineage>
        <taxon>Bacteria</taxon>
        <taxon>Pseudomonadati</taxon>
        <taxon>Bacteroidota</taxon>
        <taxon>Bacteroidia</taxon>
        <taxon>Bacteroidales</taxon>
        <taxon>Bacteroidaceae</taxon>
        <taxon>Bacteroides</taxon>
    </lineage>
</organism>
<feature type="domain" description="Mandelate racemase/muconate lactonizing enzyme C-terminal" evidence="8">
    <location>
        <begin position="192"/>
        <end position="284"/>
    </location>
</feature>
<name>A0A108T749_BACSE</name>
<dbReference type="SFLD" id="SFLDG00180">
    <property type="entry name" value="muconate_cycloisomerase"/>
    <property type="match status" value="1"/>
</dbReference>
<dbReference type="PROSITE" id="PS51318">
    <property type="entry name" value="TAT"/>
    <property type="match status" value="1"/>
</dbReference>
<protein>
    <recommendedName>
        <fullName evidence="7">Dipeptide epimerase</fullName>
        <ecNumber evidence="7">5.1.1.-</ecNumber>
    </recommendedName>
</protein>
<feature type="binding site" evidence="6">
    <location>
        <position position="263"/>
    </location>
    <ligand>
        <name>Mg(2+)</name>
        <dbReference type="ChEBI" id="CHEBI:18420"/>
    </ligand>
</feature>
<dbReference type="InterPro" id="IPR034593">
    <property type="entry name" value="DgoD-like"/>
</dbReference>
<proteinExistence type="inferred from homology"/>
<dbReference type="InterPro" id="IPR006311">
    <property type="entry name" value="TAT_signal"/>
</dbReference>
<dbReference type="InterPro" id="IPR036849">
    <property type="entry name" value="Enolase-like_C_sf"/>
</dbReference>
<feature type="binding site" evidence="6">
    <location>
        <position position="288"/>
    </location>
    <ligand>
        <name>Mg(2+)</name>
        <dbReference type="ChEBI" id="CHEBI:18420"/>
    </ligand>
</feature>
<evidence type="ECO:0000313" key="10">
    <source>
        <dbReference type="Proteomes" id="UP000056419"/>
    </source>
</evidence>
<feature type="active site" description="Proton acceptor; specific for (S)-substrate epimerization" evidence="5">
    <location>
        <position position="310"/>
    </location>
</feature>
<dbReference type="InterPro" id="IPR034603">
    <property type="entry name" value="Dipeptide_epimerase"/>
</dbReference>
<evidence type="ECO:0000256" key="3">
    <source>
        <dbReference type="ARBA" id="ARBA00022842"/>
    </source>
</evidence>
<dbReference type="InterPro" id="IPR029017">
    <property type="entry name" value="Enolase-like_N"/>
</dbReference>
<dbReference type="GO" id="GO:0016855">
    <property type="term" value="F:racemase and epimerase activity, acting on amino acids and derivatives"/>
    <property type="evidence" value="ECO:0007669"/>
    <property type="project" value="UniProtKB-UniRule"/>
</dbReference>
<dbReference type="CDD" id="cd03319">
    <property type="entry name" value="L-Ala-DL-Glu_epimerase"/>
    <property type="match status" value="1"/>
</dbReference>
<comment type="caution">
    <text evidence="9">The sequence shown here is derived from an EMBL/GenBank/DDBJ whole genome shotgun (WGS) entry which is preliminary data.</text>
</comment>
<dbReference type="InterPro" id="IPR013342">
    <property type="entry name" value="Mandelate_racemase_C"/>
</dbReference>
<evidence type="ECO:0000259" key="8">
    <source>
        <dbReference type="SMART" id="SM00922"/>
    </source>
</evidence>
<dbReference type="PANTHER" id="PTHR48080">
    <property type="entry name" value="D-GALACTONATE DEHYDRATASE-RELATED"/>
    <property type="match status" value="1"/>
</dbReference>
<dbReference type="PANTHER" id="PTHR48080:SF3">
    <property type="entry name" value="ENOLASE SUPERFAMILY MEMBER DDB_G0284701"/>
    <property type="match status" value="1"/>
</dbReference>
<keyword evidence="3 6" id="KW-0460">Magnesium</keyword>